<accession>D0LBT4</accession>
<dbReference type="eggNOG" id="ENOG5032Z7M">
    <property type="taxonomic scope" value="Bacteria"/>
</dbReference>
<sequence>MTEPHSPDHSTGSTGKGPAGDDGAYRYDERLFVPWWWWLAAAVLTGVVGHEIELAAHSSPWGLLGYPVTAVLCAAVLWSAGRVRISVTADGELQANRARLPRSVIARGASIPASAKSAALGRQLDPAAFLVHRAWVKTMILVVLDDPDDPTPYWLVSTRHPAELLAALGIPDAAATPPADSGRTDSGPADSGPAD</sequence>
<evidence type="ECO:0008006" key="5">
    <source>
        <dbReference type="Google" id="ProtNLM"/>
    </source>
</evidence>
<name>D0LBT4_GORB4</name>
<dbReference type="RefSeq" id="WP_012834053.1">
    <property type="nucleotide sequence ID" value="NC_013441.1"/>
</dbReference>
<dbReference type="AlphaFoldDB" id="D0LBT4"/>
<gene>
    <name evidence="3" type="ordered locus">Gbro_2250</name>
</gene>
<evidence type="ECO:0000256" key="2">
    <source>
        <dbReference type="SAM" id="Phobius"/>
    </source>
</evidence>
<dbReference type="HOGENOM" id="CLU_109360_0_0_11"/>
<protein>
    <recommendedName>
        <fullName evidence="5">DUF3093 domain-containing protein</fullName>
    </recommendedName>
</protein>
<evidence type="ECO:0000313" key="3">
    <source>
        <dbReference type="EMBL" id="ACY21498.1"/>
    </source>
</evidence>
<dbReference type="InterPro" id="IPR021443">
    <property type="entry name" value="DUF3093"/>
</dbReference>
<dbReference type="Proteomes" id="UP000001219">
    <property type="component" value="Chromosome"/>
</dbReference>
<dbReference type="OrthoDB" id="3217020at2"/>
<feature type="transmembrane region" description="Helical" evidence="2">
    <location>
        <begin position="35"/>
        <end position="56"/>
    </location>
</feature>
<feature type="region of interest" description="Disordered" evidence="1">
    <location>
        <begin position="1"/>
        <end position="20"/>
    </location>
</feature>
<keyword evidence="4" id="KW-1185">Reference proteome</keyword>
<feature type="transmembrane region" description="Helical" evidence="2">
    <location>
        <begin position="63"/>
        <end position="81"/>
    </location>
</feature>
<keyword evidence="2" id="KW-0812">Transmembrane</keyword>
<dbReference type="KEGG" id="gbr:Gbro_2250"/>
<reference evidence="4" key="1">
    <citation type="submission" date="2009-10" db="EMBL/GenBank/DDBJ databases">
        <title>The complete chromosome of Gordonia bronchialis DSM 43247.</title>
        <authorList>
            <consortium name="US DOE Joint Genome Institute (JGI-PGF)"/>
            <person name="Lucas S."/>
            <person name="Copeland A."/>
            <person name="Lapidus A."/>
            <person name="Glavina del Rio T."/>
            <person name="Dalin E."/>
            <person name="Tice H."/>
            <person name="Bruce D."/>
            <person name="Goodwin L."/>
            <person name="Pitluck S."/>
            <person name="Kyrpides N."/>
            <person name="Mavromatis K."/>
            <person name="Ivanova N."/>
            <person name="Ovchinnikova G."/>
            <person name="Saunders E."/>
            <person name="Brettin T."/>
            <person name="Detter J.C."/>
            <person name="Han C."/>
            <person name="Larimer F."/>
            <person name="Land M."/>
            <person name="Hauser L."/>
            <person name="Markowitz V."/>
            <person name="Cheng J.-F."/>
            <person name="Hugenholtz P."/>
            <person name="Woyke T."/>
            <person name="Wu D."/>
            <person name="Jando M."/>
            <person name="Schneider S."/>
            <person name="Goeker M."/>
            <person name="Klenk H.-P."/>
            <person name="Eisen J.A."/>
        </authorList>
    </citation>
    <scope>NUCLEOTIDE SEQUENCE [LARGE SCALE GENOMIC DNA]</scope>
    <source>
        <strain evidence="4">ATCC 25592 / DSM 43247 / BCRC 13721 / JCM 3198 / KCTC 3076 / NBRC 16047 / NCTC 10667</strain>
    </source>
</reference>
<dbReference type="Pfam" id="PF11292">
    <property type="entry name" value="DUF3093"/>
    <property type="match status" value="1"/>
</dbReference>
<keyword evidence="2" id="KW-1133">Transmembrane helix</keyword>
<reference evidence="3 4" key="2">
    <citation type="journal article" date="2010" name="Stand. Genomic Sci.">
        <title>Complete genome sequence of Gordonia bronchialis type strain (3410).</title>
        <authorList>
            <person name="Ivanova N."/>
            <person name="Sikorski J."/>
            <person name="Jando M."/>
            <person name="Lapidus A."/>
            <person name="Nolan M."/>
            <person name="Lucas S."/>
            <person name="Del Rio T.G."/>
            <person name="Tice H."/>
            <person name="Copeland A."/>
            <person name="Cheng J.F."/>
            <person name="Chen F."/>
            <person name="Bruce D."/>
            <person name="Goodwin L."/>
            <person name="Pitluck S."/>
            <person name="Mavromatis K."/>
            <person name="Ovchinnikova G."/>
            <person name="Pati A."/>
            <person name="Chen A."/>
            <person name="Palaniappan K."/>
            <person name="Land M."/>
            <person name="Hauser L."/>
            <person name="Chang Y.J."/>
            <person name="Jeffries C.D."/>
            <person name="Chain P."/>
            <person name="Saunders E."/>
            <person name="Han C."/>
            <person name="Detter J.C."/>
            <person name="Brettin T."/>
            <person name="Rohde M."/>
            <person name="Goker M."/>
            <person name="Bristow J."/>
            <person name="Eisen J.A."/>
            <person name="Markowitz V."/>
            <person name="Hugenholtz P."/>
            <person name="Klenk H.P."/>
            <person name="Kyrpides N.C."/>
        </authorList>
    </citation>
    <scope>NUCLEOTIDE SEQUENCE [LARGE SCALE GENOMIC DNA]</scope>
    <source>
        <strain evidence="4">ATCC 25592 / DSM 43247 / BCRC 13721 / JCM 3198 / KCTC 3076 / NBRC 16047 / NCTC 10667</strain>
    </source>
</reference>
<organism evidence="3 4">
    <name type="scientific">Gordonia bronchialis (strain ATCC 25592 / DSM 43247 / BCRC 13721 / JCM 3198 / KCTC 3076 / NBRC 16047 / NCTC 10667)</name>
    <name type="common">Rhodococcus bronchialis</name>
    <dbReference type="NCBI Taxonomy" id="526226"/>
    <lineage>
        <taxon>Bacteria</taxon>
        <taxon>Bacillati</taxon>
        <taxon>Actinomycetota</taxon>
        <taxon>Actinomycetes</taxon>
        <taxon>Mycobacteriales</taxon>
        <taxon>Gordoniaceae</taxon>
        <taxon>Gordonia</taxon>
    </lineage>
</organism>
<evidence type="ECO:0000313" key="4">
    <source>
        <dbReference type="Proteomes" id="UP000001219"/>
    </source>
</evidence>
<keyword evidence="2" id="KW-0472">Membrane</keyword>
<dbReference type="STRING" id="526226.Gbro_2250"/>
<dbReference type="EMBL" id="CP001802">
    <property type="protein sequence ID" value="ACY21498.1"/>
    <property type="molecule type" value="Genomic_DNA"/>
</dbReference>
<proteinExistence type="predicted"/>
<feature type="region of interest" description="Disordered" evidence="1">
    <location>
        <begin position="173"/>
        <end position="195"/>
    </location>
</feature>
<evidence type="ECO:0000256" key="1">
    <source>
        <dbReference type="SAM" id="MobiDB-lite"/>
    </source>
</evidence>